<name>A0ABY5FXX6_9MICO</name>
<dbReference type="Gene3D" id="3.40.220.10">
    <property type="entry name" value="Leucine Aminopeptidase, subunit E, domain 1"/>
    <property type="match status" value="1"/>
</dbReference>
<dbReference type="HAMAP" id="MF_00181">
    <property type="entry name" value="Cytosol_peptidase_M17"/>
    <property type="match status" value="1"/>
</dbReference>
<dbReference type="SUPFAM" id="SSF53187">
    <property type="entry name" value="Zn-dependent exopeptidases"/>
    <property type="match status" value="1"/>
</dbReference>
<dbReference type="GO" id="GO:0004177">
    <property type="term" value="F:aminopeptidase activity"/>
    <property type="evidence" value="ECO:0007669"/>
    <property type="project" value="UniProtKB-KW"/>
</dbReference>
<evidence type="ECO:0000256" key="8">
    <source>
        <dbReference type="HAMAP-Rule" id="MF_00181"/>
    </source>
</evidence>
<feature type="active site" evidence="8">
    <location>
        <position position="259"/>
    </location>
</feature>
<evidence type="ECO:0000256" key="2">
    <source>
        <dbReference type="ARBA" id="ARBA00000967"/>
    </source>
</evidence>
<dbReference type="CDD" id="cd00433">
    <property type="entry name" value="Peptidase_M17"/>
    <property type="match status" value="1"/>
</dbReference>
<dbReference type="InterPro" id="IPR000819">
    <property type="entry name" value="Peptidase_M17_C"/>
</dbReference>
<evidence type="ECO:0000256" key="4">
    <source>
        <dbReference type="ARBA" id="ARBA00022438"/>
    </source>
</evidence>
<keyword evidence="6 8" id="KW-0378">Hydrolase</keyword>
<proteinExistence type="inferred from homology"/>
<dbReference type="Proteomes" id="UP001060039">
    <property type="component" value="Chromosome"/>
</dbReference>
<dbReference type="Pfam" id="PF00883">
    <property type="entry name" value="Peptidase_M17"/>
    <property type="match status" value="1"/>
</dbReference>
<evidence type="ECO:0000256" key="6">
    <source>
        <dbReference type="ARBA" id="ARBA00022801"/>
    </source>
</evidence>
<sequence>MTTSSAAPASLDVDVVVIAARIGADGPELVAHPSLAALHDQLVAIGLTGKADELVRLPALDGSRATLAVVGLGATLSADTARRAAGSAVRQLAGAASIALAFGLDDEAHVHAMIEGAALAAYAFTDYRAKTAAKVKTPVGAVTVCTAAAVSAEAIERIRIVTEQIALVRDLTNRSGGDLYPQSFADAAIAAAKGAPVTVEVWDEKKLAAEGCGGIIGIGQGSSRPPRLVKVSYAPAGAEQHVALVGKGITYDTGGYSLKPAEAMNGMQNDMGGAAVSLGLVLAAARLGLPVRLTAFLCMSENLVSSTAIRVNDILTIRGGTTVEVMNTDAEGRLVMADGLVLASEEGPDAIIDVATLTGAAIVSLGRRTVGVMGDDELVGAIVAAGRETGEPHWHMPLPEELRSQLDSRFADMANLKVGNRDGGMLVAGIFLKEFIGTRADGSPIPWAHLDIAGAAVNEGPAYGYLAEGATGVSVRTLLAAIEQRFAA</sequence>
<comment type="subcellular location">
    <subcellularLocation>
        <location evidence="8">Cytoplasm</location>
    </subcellularLocation>
</comment>
<feature type="domain" description="Cytosol aminopeptidase" evidence="9">
    <location>
        <begin position="327"/>
        <end position="334"/>
    </location>
</feature>
<dbReference type="Pfam" id="PF02789">
    <property type="entry name" value="Peptidase_M17_N"/>
    <property type="match status" value="1"/>
</dbReference>
<feature type="binding site" evidence="8">
    <location>
        <position position="247"/>
    </location>
    <ligand>
        <name>Mn(2+)</name>
        <dbReference type="ChEBI" id="CHEBI:29035"/>
        <label>2</label>
    </ligand>
</feature>
<feature type="binding site" evidence="8">
    <location>
        <position position="331"/>
    </location>
    <ligand>
        <name>Mn(2+)</name>
        <dbReference type="ChEBI" id="CHEBI:29035"/>
        <label>2</label>
    </ligand>
</feature>
<evidence type="ECO:0000256" key="5">
    <source>
        <dbReference type="ARBA" id="ARBA00022670"/>
    </source>
</evidence>
<comment type="similarity">
    <text evidence="3 8">Belongs to the peptidase M17 family.</text>
</comment>
<gene>
    <name evidence="8" type="primary">pepA</name>
    <name evidence="10" type="ORF">NNL39_03440</name>
</gene>
<evidence type="ECO:0000256" key="1">
    <source>
        <dbReference type="ARBA" id="ARBA00000135"/>
    </source>
</evidence>
<dbReference type="InterPro" id="IPR011356">
    <property type="entry name" value="Leucine_aapep/pepB"/>
</dbReference>
<keyword evidence="8" id="KW-0479">Metal-binding</keyword>
<dbReference type="RefSeq" id="WP_255160308.1">
    <property type="nucleotide sequence ID" value="NZ_CP101497.1"/>
</dbReference>
<comment type="catalytic activity">
    <reaction evidence="2 8">
        <text>Release of an N-terminal amino acid, preferentially leucine, but not glutamic or aspartic acids.</text>
        <dbReference type="EC" id="3.4.11.10"/>
    </reaction>
</comment>
<evidence type="ECO:0000256" key="7">
    <source>
        <dbReference type="ARBA" id="ARBA00049972"/>
    </source>
</evidence>
<reference evidence="10" key="1">
    <citation type="submission" date="2022-07" db="EMBL/GenBank/DDBJ databases">
        <title>Taxonomic analysis of Microcella humidisoli nov. sp., isolated from riverside soil.</title>
        <authorList>
            <person name="Molina K.M."/>
            <person name="Kim S.B."/>
        </authorList>
    </citation>
    <scope>NUCLEOTIDE SEQUENCE</scope>
    <source>
        <strain evidence="10">MMS21-STM10</strain>
    </source>
</reference>
<feature type="binding site" evidence="8">
    <location>
        <position position="270"/>
    </location>
    <ligand>
        <name>Mn(2+)</name>
        <dbReference type="ChEBI" id="CHEBI:29035"/>
        <label>2</label>
    </ligand>
</feature>
<evidence type="ECO:0000259" key="9">
    <source>
        <dbReference type="PROSITE" id="PS00631"/>
    </source>
</evidence>
<protein>
    <recommendedName>
        <fullName evidence="8">Probable cytosol aminopeptidase</fullName>
        <ecNumber evidence="8">3.4.11.1</ecNumber>
    </recommendedName>
    <alternativeName>
        <fullName evidence="8">Leucine aminopeptidase</fullName>
        <shortName evidence="8">LAP</shortName>
        <ecNumber evidence="8">3.4.11.10</ecNumber>
    </alternativeName>
    <alternativeName>
        <fullName evidence="8">Leucyl aminopeptidase</fullName>
    </alternativeName>
</protein>
<feature type="binding site" evidence="8">
    <location>
        <position position="329"/>
    </location>
    <ligand>
        <name>Mn(2+)</name>
        <dbReference type="ChEBI" id="CHEBI:29035"/>
        <label>1</label>
    </ligand>
</feature>
<dbReference type="NCBIfam" id="NF002073">
    <property type="entry name" value="PRK00913.1-2"/>
    <property type="match status" value="1"/>
</dbReference>
<comment type="catalytic activity">
    <reaction evidence="1 8">
        <text>Release of an N-terminal amino acid, Xaa-|-Yaa-, in which Xaa is preferably Leu, but may be other amino acids including Pro although not Arg or Lys, and Yaa may be Pro. Amino acid amides and methyl esters are also readily hydrolyzed, but rates on arylamides are exceedingly low.</text>
        <dbReference type="EC" id="3.4.11.1"/>
    </reaction>
</comment>
<dbReference type="PROSITE" id="PS00631">
    <property type="entry name" value="CYTOSOL_AP"/>
    <property type="match status" value="1"/>
</dbReference>
<feature type="binding site" evidence="8">
    <location>
        <position position="252"/>
    </location>
    <ligand>
        <name>Mn(2+)</name>
        <dbReference type="ChEBI" id="CHEBI:29035"/>
        <label>1</label>
    </ligand>
</feature>
<dbReference type="Gene3D" id="3.40.630.10">
    <property type="entry name" value="Zn peptidases"/>
    <property type="match status" value="1"/>
</dbReference>
<dbReference type="SUPFAM" id="SSF52949">
    <property type="entry name" value="Macro domain-like"/>
    <property type="match status" value="1"/>
</dbReference>
<dbReference type="PANTHER" id="PTHR11963:SF23">
    <property type="entry name" value="CYTOSOL AMINOPEPTIDASE"/>
    <property type="match status" value="1"/>
</dbReference>
<feature type="binding site" evidence="8">
    <location>
        <position position="331"/>
    </location>
    <ligand>
        <name>Mn(2+)</name>
        <dbReference type="ChEBI" id="CHEBI:29035"/>
        <label>1</label>
    </ligand>
</feature>
<keyword evidence="4 8" id="KW-0031">Aminopeptidase</keyword>
<comment type="function">
    <text evidence="7 8">Presumably involved in the processing and regular turnover of intracellular proteins. Catalyzes the removal of unsubstituted N-terminal amino acids from various peptides.</text>
</comment>
<comment type="cofactor">
    <cofactor evidence="8">
        <name>Mn(2+)</name>
        <dbReference type="ChEBI" id="CHEBI:29035"/>
    </cofactor>
    <text evidence="8">Binds 2 manganese ions per subunit.</text>
</comment>
<dbReference type="PRINTS" id="PR00481">
    <property type="entry name" value="LAMNOPPTDASE"/>
</dbReference>
<dbReference type="InterPro" id="IPR043472">
    <property type="entry name" value="Macro_dom-like"/>
</dbReference>
<dbReference type="InterPro" id="IPR023042">
    <property type="entry name" value="Peptidase_M17_leu_NH2_pept"/>
</dbReference>
<dbReference type="EC" id="3.4.11.1" evidence="8"/>
<evidence type="ECO:0000256" key="3">
    <source>
        <dbReference type="ARBA" id="ARBA00009528"/>
    </source>
</evidence>
<accession>A0ABY5FXX6</accession>
<keyword evidence="11" id="KW-1185">Reference proteome</keyword>
<dbReference type="EMBL" id="CP101497">
    <property type="protein sequence ID" value="UTT63175.1"/>
    <property type="molecule type" value="Genomic_DNA"/>
</dbReference>
<organism evidence="10 11">
    <name type="scientific">Microcella humidisoli</name>
    <dbReference type="NCBI Taxonomy" id="2963406"/>
    <lineage>
        <taxon>Bacteria</taxon>
        <taxon>Bacillati</taxon>
        <taxon>Actinomycetota</taxon>
        <taxon>Actinomycetes</taxon>
        <taxon>Micrococcales</taxon>
        <taxon>Microbacteriaceae</taxon>
        <taxon>Microcella</taxon>
    </lineage>
</organism>
<keyword evidence="8" id="KW-0963">Cytoplasm</keyword>
<dbReference type="PANTHER" id="PTHR11963">
    <property type="entry name" value="LEUCINE AMINOPEPTIDASE-RELATED"/>
    <property type="match status" value="1"/>
</dbReference>
<keyword evidence="8" id="KW-0464">Manganese</keyword>
<evidence type="ECO:0000313" key="10">
    <source>
        <dbReference type="EMBL" id="UTT63175.1"/>
    </source>
</evidence>
<keyword evidence="5 8" id="KW-0645">Protease</keyword>
<dbReference type="EC" id="3.4.11.10" evidence="8"/>
<feature type="binding site" evidence="8">
    <location>
        <position position="252"/>
    </location>
    <ligand>
        <name>Mn(2+)</name>
        <dbReference type="ChEBI" id="CHEBI:29035"/>
        <label>2</label>
    </ligand>
</feature>
<dbReference type="InterPro" id="IPR008283">
    <property type="entry name" value="Peptidase_M17_N"/>
</dbReference>
<evidence type="ECO:0000313" key="11">
    <source>
        <dbReference type="Proteomes" id="UP001060039"/>
    </source>
</evidence>
<feature type="active site" evidence="8">
    <location>
        <position position="333"/>
    </location>
</feature>